<feature type="transmembrane region" description="Helical" evidence="11">
    <location>
        <begin position="126"/>
        <end position="147"/>
    </location>
</feature>
<accession>A0A1X0R0M7</accession>
<dbReference type="GO" id="GO:0050291">
    <property type="term" value="F:sphingosine N-acyltransferase activity"/>
    <property type="evidence" value="ECO:0007669"/>
    <property type="project" value="InterPro"/>
</dbReference>
<gene>
    <name evidence="13" type="ORF">BCV72DRAFT_293047</name>
</gene>
<feature type="transmembrane region" description="Helical" evidence="11">
    <location>
        <begin position="43"/>
        <end position="63"/>
    </location>
</feature>
<proteinExistence type="inferred from homology"/>
<comment type="subcellular location">
    <subcellularLocation>
        <location evidence="1">Endoplasmic reticulum membrane</location>
        <topology evidence="1">Multi-pass membrane protein</topology>
    </subcellularLocation>
</comment>
<feature type="transmembrane region" description="Helical" evidence="11">
    <location>
        <begin position="167"/>
        <end position="185"/>
    </location>
</feature>
<dbReference type="SMART" id="SM00724">
    <property type="entry name" value="TLC"/>
    <property type="match status" value="1"/>
</dbReference>
<comment type="similarity">
    <text evidence="2">Belongs to the sphingosine N-acyltransferase family.</text>
</comment>
<feature type="compositionally biased region" description="Basic and acidic residues" evidence="10">
    <location>
        <begin position="345"/>
        <end position="367"/>
    </location>
</feature>
<evidence type="ECO:0000256" key="9">
    <source>
        <dbReference type="PROSITE-ProRule" id="PRU00205"/>
    </source>
</evidence>
<dbReference type="PROSITE" id="PS50922">
    <property type="entry name" value="TLC"/>
    <property type="match status" value="1"/>
</dbReference>
<evidence type="ECO:0000256" key="4">
    <source>
        <dbReference type="ARBA" id="ARBA00022692"/>
    </source>
</evidence>
<feature type="domain" description="TLC" evidence="12">
    <location>
        <begin position="117"/>
        <end position="329"/>
    </location>
</feature>
<evidence type="ECO:0000256" key="2">
    <source>
        <dbReference type="ARBA" id="ARBA00009808"/>
    </source>
</evidence>
<keyword evidence="5" id="KW-0256">Endoplasmic reticulum</keyword>
<evidence type="ECO:0000313" key="13">
    <source>
        <dbReference type="EMBL" id="ORE05587.1"/>
    </source>
</evidence>
<dbReference type="EMBL" id="KV921941">
    <property type="protein sequence ID" value="ORE05587.1"/>
    <property type="molecule type" value="Genomic_DNA"/>
</dbReference>
<feature type="transmembrane region" description="Helical" evidence="11">
    <location>
        <begin position="245"/>
        <end position="265"/>
    </location>
</feature>
<keyword evidence="6 11" id="KW-1133">Transmembrane helix</keyword>
<protein>
    <submittedName>
        <fullName evidence="13">Longevity assurance proteins LAG1/LAC1</fullName>
    </submittedName>
</protein>
<evidence type="ECO:0000259" key="12">
    <source>
        <dbReference type="PROSITE" id="PS50922"/>
    </source>
</evidence>
<keyword evidence="4 9" id="KW-0812">Transmembrane</keyword>
<dbReference type="Pfam" id="PF03798">
    <property type="entry name" value="TRAM_LAG1_CLN8"/>
    <property type="match status" value="1"/>
</dbReference>
<keyword evidence="7 9" id="KW-0472">Membrane</keyword>
<evidence type="ECO:0000256" key="10">
    <source>
        <dbReference type="SAM" id="MobiDB-lite"/>
    </source>
</evidence>
<evidence type="ECO:0000256" key="3">
    <source>
        <dbReference type="ARBA" id="ARBA00022679"/>
    </source>
</evidence>
<feature type="transmembrane region" description="Helical" evidence="11">
    <location>
        <begin position="83"/>
        <end position="105"/>
    </location>
</feature>
<dbReference type="InterPro" id="IPR006634">
    <property type="entry name" value="TLC-dom"/>
</dbReference>
<feature type="transmembrane region" description="Helical" evidence="11">
    <location>
        <begin position="297"/>
        <end position="321"/>
    </location>
</feature>
<dbReference type="InterPro" id="IPR016439">
    <property type="entry name" value="Lag1/Lac1-like"/>
</dbReference>
<reference evidence="13" key="1">
    <citation type="journal article" date="2016" name="Proc. Natl. Acad. Sci. U.S.A.">
        <title>Lipid metabolic changes in an early divergent fungus govern the establishment of a mutualistic symbiosis with endobacteria.</title>
        <authorList>
            <person name="Lastovetsky O.A."/>
            <person name="Gaspar M.L."/>
            <person name="Mondo S.J."/>
            <person name="LaButti K.M."/>
            <person name="Sandor L."/>
            <person name="Grigoriev I.V."/>
            <person name="Henry S.A."/>
            <person name="Pawlowska T.E."/>
        </authorList>
    </citation>
    <scope>NUCLEOTIDE SEQUENCE [LARGE SCALE GENOMIC DNA]</scope>
    <source>
        <strain evidence="13">ATCC 52814</strain>
    </source>
</reference>
<keyword evidence="3" id="KW-0808">Transferase</keyword>
<dbReference type="Proteomes" id="UP000242414">
    <property type="component" value="Unassembled WGS sequence"/>
</dbReference>
<dbReference type="GO" id="GO:0046513">
    <property type="term" value="P:ceramide biosynthetic process"/>
    <property type="evidence" value="ECO:0007669"/>
    <property type="project" value="InterPro"/>
</dbReference>
<dbReference type="OrthoDB" id="537032at2759"/>
<dbReference type="PANTHER" id="PTHR12560">
    <property type="entry name" value="LONGEVITY ASSURANCE FACTOR 1 LAG1"/>
    <property type="match status" value="1"/>
</dbReference>
<dbReference type="GO" id="GO:0005789">
    <property type="term" value="C:endoplasmic reticulum membrane"/>
    <property type="evidence" value="ECO:0007669"/>
    <property type="project" value="UniProtKB-SubCell"/>
</dbReference>
<keyword evidence="8" id="KW-0325">Glycoprotein</keyword>
<organism evidence="13">
    <name type="scientific">Rhizopus microsporus var. microsporus</name>
    <dbReference type="NCBI Taxonomy" id="86635"/>
    <lineage>
        <taxon>Eukaryota</taxon>
        <taxon>Fungi</taxon>
        <taxon>Fungi incertae sedis</taxon>
        <taxon>Mucoromycota</taxon>
        <taxon>Mucoromycotina</taxon>
        <taxon>Mucoromycetes</taxon>
        <taxon>Mucorales</taxon>
        <taxon>Mucorineae</taxon>
        <taxon>Rhizopodaceae</taxon>
        <taxon>Rhizopus</taxon>
    </lineage>
</organism>
<dbReference type="AlphaFoldDB" id="A0A1X0R0M7"/>
<evidence type="ECO:0000256" key="5">
    <source>
        <dbReference type="ARBA" id="ARBA00022824"/>
    </source>
</evidence>
<feature type="region of interest" description="Disordered" evidence="10">
    <location>
        <begin position="334"/>
        <end position="367"/>
    </location>
</feature>
<evidence type="ECO:0000256" key="6">
    <source>
        <dbReference type="ARBA" id="ARBA00022989"/>
    </source>
</evidence>
<evidence type="ECO:0000256" key="8">
    <source>
        <dbReference type="ARBA" id="ARBA00023180"/>
    </source>
</evidence>
<dbReference type="PANTHER" id="PTHR12560:SF11">
    <property type="entry name" value="CERAMIDE SYNTHASE LAC1-RELATED"/>
    <property type="match status" value="1"/>
</dbReference>
<name>A0A1X0R0M7_RHIZD</name>
<dbReference type="PIRSF" id="PIRSF005225">
    <property type="entry name" value="LAG1_LAC1"/>
    <property type="match status" value="1"/>
</dbReference>
<evidence type="ECO:0000256" key="7">
    <source>
        <dbReference type="ARBA" id="ARBA00023136"/>
    </source>
</evidence>
<evidence type="ECO:0000256" key="11">
    <source>
        <dbReference type="SAM" id="Phobius"/>
    </source>
</evidence>
<sequence>MNKKLLKRPIPRDSIKMKHNKASLLKQYTHYLARHQIEIPLKVIAVILGGYILGLPGFQHFVLISNQRKDGRYEKSLWDLTFLFFYICVFTALRATLMDYVLIPLAKRSRVSAKKYQRFAEQSWSFLYYATAFSYGIYVMYDQPWWFDTTYFWRDYPVTDYTASFKYYYLLQFAFWLQQIFVLQIEAPRKDYRELVMHHINTLLLISLSYGCNFTRVGNAVFVCMDLPDTFLALAKTLNYAKPGMVCNTAFVFMFFSWMYTRVYLYGRIIWSTMTEPELYVPQFKLDPLSGNWFPHFVKYIIAGLMIGLYFLILFWTAMIFKVLYKMVTEPEAKDVRSDDEEETENKLIEQIEGDHSTPVLEHKKLQ</sequence>
<dbReference type="VEuPathDB" id="FungiDB:BCV72DRAFT_293047"/>
<evidence type="ECO:0000256" key="1">
    <source>
        <dbReference type="ARBA" id="ARBA00004477"/>
    </source>
</evidence>